<evidence type="ECO:0000313" key="1">
    <source>
        <dbReference type="EMBL" id="CAG8493854.1"/>
    </source>
</evidence>
<name>A0ACA9KVQ7_9GLOM</name>
<comment type="caution">
    <text evidence="1">The sequence shown here is derived from an EMBL/GenBank/DDBJ whole genome shotgun (WGS) entry which is preliminary data.</text>
</comment>
<keyword evidence="2" id="KW-1185">Reference proteome</keyword>
<evidence type="ECO:0000313" key="2">
    <source>
        <dbReference type="Proteomes" id="UP000789366"/>
    </source>
</evidence>
<gene>
    <name evidence="1" type="ORF">SPELUC_LOCUS2684</name>
</gene>
<proteinExistence type="predicted"/>
<sequence>MLDEPIKLQDNLHLYSGDVITINNSNPLLVVADDADKQTIKLRNIKDNKYLKENNKFSQNTENVANYKEIIEDIKLHKEKEEKSNEEELLITSKFYDNKSGNYSKHTFIFAETRQKEHSVTQSKEFTFGASANLKLTFSSLAGLDIGGKFEKKIGDSNTVKTVDSETIQESSEVSEKEVLIRIGEAINSAYQGLSHVLFVFAGRFSDQEKEGFQKLSAFKIINSFITVVRSRFDNFGNKKACEKDRESLEKEGGSEISQVFNNCRGLLHVDNDKKDEDSYYLKEKEKLENEKNQANIDQKEEIEQRENKLNANIAENVREEMKGKEMREFATVIESDSKINNSLEERIDNIGSAELEEISISEAQKSTPNEASEKKTILLIGRTGRGKSTLANVLTNRREIEREKVTKEFEEKNNKCHKCEQEFVRGVNKEKKDNKWIKALIEEKGPYLFHEEVIDTPGIGDNRKDLPPEKILDIIAEAIFLVKEGVSHVFFITDGRFEKYEMATYNVLRRLLFDKAIVQYTTIIRTKFDDFNKKEVCQKDLKEIREENAELREIIDSCRGMLHLISDKNCKIEDNENKFEKTLVEESRIETKLAVSEKKEQVDINQNIEFEENNVINDRFEEIIILGDKRDELKKEIEEKEKNIRQKVLKHIFNNYEGITSELGGTKVLGNNFKTACVHFCAWLQNDKKLTVQEVEKLSRGDFEELMEAYADQSKEVIDIYISQKENQDAISDSQVLEKSNVRSINVLLIGRSGSGKSTLANVISGTNKFKEGEFGVSETREINDEIFEMNRIKYRVIDTPGLGDTKMSKIETLQEISKVYDKIKHGLSQVLFVNSGRFTPEEIEIYNMLKEILFDENIAKYTTIVRTNFNNFEDGEKCEEDVKLLLEEDNKAITEMIKSCDKRIIHVDNPPINISGSGSKRVKRQIDLNKEIREISRERLIDHLAKCDKIYKPESIDVLNKIQSKERYEDFDNKKWDSGNKAINEFILNYQLQATSEIFKTIKNWQNEIKGKKDTEFYRQYLDAEEHNKIYHEDLAVPTFYETKIYHNRLLNIHPDFTPELQKEDVKRKDSEAPSIENDEKELSQEFVQYYQQQYEARQEVNYFPANTILVNNSSLPQNPIPPNHPHTVNWHTSTSPFNSDSLIQQSSS</sequence>
<protein>
    <submittedName>
        <fullName evidence="1">12947_t:CDS:1</fullName>
    </submittedName>
</protein>
<dbReference type="Proteomes" id="UP000789366">
    <property type="component" value="Unassembled WGS sequence"/>
</dbReference>
<organism evidence="1 2">
    <name type="scientific">Cetraspora pellucida</name>
    <dbReference type="NCBI Taxonomy" id="1433469"/>
    <lineage>
        <taxon>Eukaryota</taxon>
        <taxon>Fungi</taxon>
        <taxon>Fungi incertae sedis</taxon>
        <taxon>Mucoromycota</taxon>
        <taxon>Glomeromycotina</taxon>
        <taxon>Glomeromycetes</taxon>
        <taxon>Diversisporales</taxon>
        <taxon>Gigasporaceae</taxon>
        <taxon>Cetraspora</taxon>
    </lineage>
</organism>
<reference evidence="1" key="1">
    <citation type="submission" date="2021-06" db="EMBL/GenBank/DDBJ databases">
        <authorList>
            <person name="Kallberg Y."/>
            <person name="Tangrot J."/>
            <person name="Rosling A."/>
        </authorList>
    </citation>
    <scope>NUCLEOTIDE SEQUENCE</scope>
    <source>
        <strain evidence="1">28 12/20/2015</strain>
    </source>
</reference>
<dbReference type="EMBL" id="CAJVPW010001869">
    <property type="protein sequence ID" value="CAG8493854.1"/>
    <property type="molecule type" value="Genomic_DNA"/>
</dbReference>
<accession>A0ACA9KVQ7</accession>